<dbReference type="InterPro" id="IPR029058">
    <property type="entry name" value="AB_hydrolase_fold"/>
</dbReference>
<evidence type="ECO:0000259" key="2">
    <source>
        <dbReference type="Pfam" id="PF02230"/>
    </source>
</evidence>
<evidence type="ECO:0000313" key="3">
    <source>
        <dbReference type="EMBL" id="KAH7114491.1"/>
    </source>
</evidence>
<evidence type="ECO:0000256" key="1">
    <source>
        <dbReference type="ARBA" id="ARBA00006499"/>
    </source>
</evidence>
<reference evidence="3" key="1">
    <citation type="journal article" date="2021" name="Nat. Commun.">
        <title>Genetic determinants of endophytism in the Arabidopsis root mycobiome.</title>
        <authorList>
            <person name="Mesny F."/>
            <person name="Miyauchi S."/>
            <person name="Thiergart T."/>
            <person name="Pickel B."/>
            <person name="Atanasova L."/>
            <person name="Karlsson M."/>
            <person name="Huettel B."/>
            <person name="Barry K.W."/>
            <person name="Haridas S."/>
            <person name="Chen C."/>
            <person name="Bauer D."/>
            <person name="Andreopoulos W."/>
            <person name="Pangilinan J."/>
            <person name="LaButti K."/>
            <person name="Riley R."/>
            <person name="Lipzen A."/>
            <person name="Clum A."/>
            <person name="Drula E."/>
            <person name="Henrissat B."/>
            <person name="Kohler A."/>
            <person name="Grigoriev I.V."/>
            <person name="Martin F.M."/>
            <person name="Hacquard S."/>
        </authorList>
    </citation>
    <scope>NUCLEOTIDE SEQUENCE</scope>
    <source>
        <strain evidence="3">MPI-CAGE-CH-0243</strain>
    </source>
</reference>
<dbReference type="Proteomes" id="UP000700596">
    <property type="component" value="Unassembled WGS sequence"/>
</dbReference>
<feature type="domain" description="Phospholipase/carboxylesterase/thioesterase" evidence="2">
    <location>
        <begin position="10"/>
        <end position="166"/>
    </location>
</feature>
<dbReference type="GO" id="GO:0005737">
    <property type="term" value="C:cytoplasm"/>
    <property type="evidence" value="ECO:0007669"/>
    <property type="project" value="TreeGrafter"/>
</dbReference>
<dbReference type="GO" id="GO:0052689">
    <property type="term" value="F:carboxylic ester hydrolase activity"/>
    <property type="evidence" value="ECO:0007669"/>
    <property type="project" value="TreeGrafter"/>
</dbReference>
<name>A0A9P9D8X9_9PLEO</name>
<dbReference type="InterPro" id="IPR003140">
    <property type="entry name" value="PLipase/COase/thioEstase"/>
</dbReference>
<dbReference type="InterPro" id="IPR050565">
    <property type="entry name" value="LYPA1-2/EST-like"/>
</dbReference>
<comment type="similarity">
    <text evidence="1">Belongs to the AB hydrolase superfamily. AB hydrolase 2 family.</text>
</comment>
<dbReference type="OrthoDB" id="2418081at2759"/>
<dbReference type="GO" id="GO:0008474">
    <property type="term" value="F:palmitoyl-(protein) hydrolase activity"/>
    <property type="evidence" value="ECO:0007669"/>
    <property type="project" value="TreeGrafter"/>
</dbReference>
<dbReference type="Pfam" id="PF02230">
    <property type="entry name" value="Abhydrolase_2"/>
    <property type="match status" value="1"/>
</dbReference>
<dbReference type="PANTHER" id="PTHR10655">
    <property type="entry name" value="LYSOPHOSPHOLIPASE-RELATED"/>
    <property type="match status" value="1"/>
</dbReference>
<proteinExistence type="inferred from homology"/>
<dbReference type="PANTHER" id="PTHR10655:SF63">
    <property type="entry name" value="PHOSPHOLIPASE_CARBOXYLESTERASE_THIOESTERASE DOMAIN-CONTAINING PROTEIN"/>
    <property type="match status" value="1"/>
</dbReference>
<gene>
    <name evidence="3" type="ORF">B0J11DRAFT_541112</name>
</gene>
<keyword evidence="4" id="KW-1185">Reference proteome</keyword>
<accession>A0A9P9D8X9</accession>
<keyword evidence="3" id="KW-0378">Hydrolase</keyword>
<sequence length="267" mass="29364">MSTSSVNEICIVEPTSEHTHTIILLHGRGSNGAEFQSEFFESQASDGRFLTDIFPSVKWYFPSSSIRHPDADEEPSQWFDIVSVQHPHEEQATQIQGLKQTIAIILNRIREEAALIGGMDKIILGGISQGCAAAILTLACGGFQIGGFIGISSWLPFREEIARACGGSGGHRVQNIRKILSLDRCADIGMSQETNPNAAFLTPVLLEHAEDDEVVFLEHGRNLCGGLIKWGMNVEWKCYEDGGHWVNEPQGIDDMAEFLQRITNLAA</sequence>
<protein>
    <submittedName>
        <fullName evidence="3">Alpha/Beta hydrolase protein</fullName>
    </submittedName>
</protein>
<dbReference type="EMBL" id="JAGMWT010000017">
    <property type="protein sequence ID" value="KAH7114491.1"/>
    <property type="molecule type" value="Genomic_DNA"/>
</dbReference>
<comment type="caution">
    <text evidence="3">The sequence shown here is derived from an EMBL/GenBank/DDBJ whole genome shotgun (WGS) entry which is preliminary data.</text>
</comment>
<dbReference type="SUPFAM" id="SSF53474">
    <property type="entry name" value="alpha/beta-Hydrolases"/>
    <property type="match status" value="1"/>
</dbReference>
<organism evidence="3 4">
    <name type="scientific">Dendryphion nanum</name>
    <dbReference type="NCBI Taxonomy" id="256645"/>
    <lineage>
        <taxon>Eukaryota</taxon>
        <taxon>Fungi</taxon>
        <taxon>Dikarya</taxon>
        <taxon>Ascomycota</taxon>
        <taxon>Pezizomycotina</taxon>
        <taxon>Dothideomycetes</taxon>
        <taxon>Pleosporomycetidae</taxon>
        <taxon>Pleosporales</taxon>
        <taxon>Torulaceae</taxon>
        <taxon>Dendryphion</taxon>
    </lineage>
</organism>
<evidence type="ECO:0000313" key="4">
    <source>
        <dbReference type="Proteomes" id="UP000700596"/>
    </source>
</evidence>
<dbReference type="AlphaFoldDB" id="A0A9P9D8X9"/>
<dbReference type="Gene3D" id="3.40.50.1820">
    <property type="entry name" value="alpha/beta hydrolase"/>
    <property type="match status" value="1"/>
</dbReference>